<protein>
    <submittedName>
        <fullName evidence="2">DUF4031 domain-containing protein</fullName>
    </submittedName>
</protein>
<dbReference type="Pfam" id="PF13223">
    <property type="entry name" value="DUF4031"/>
    <property type="match status" value="1"/>
</dbReference>
<reference evidence="3" key="1">
    <citation type="journal article" date="2019" name="Int. J. Syst. Evol. Microbiol.">
        <title>The Global Catalogue of Microorganisms (GCM) 10K type strain sequencing project: providing services to taxonomists for standard genome sequencing and annotation.</title>
        <authorList>
            <consortium name="The Broad Institute Genomics Platform"/>
            <consortium name="The Broad Institute Genome Sequencing Center for Infectious Disease"/>
            <person name="Wu L."/>
            <person name="Ma J."/>
        </authorList>
    </citation>
    <scope>NUCLEOTIDE SEQUENCE [LARGE SCALE GENOMIC DNA]</scope>
    <source>
        <strain evidence="3">CCUG 62974</strain>
    </source>
</reference>
<name>A0ABW3DLA3_9ACTN</name>
<dbReference type="InterPro" id="IPR025109">
    <property type="entry name" value="DUF4031"/>
</dbReference>
<sequence length="89" mass="10442">MTVYVDDWRQRARVGRIRGRWSHLVASDAEELHAFALRLGLRRAWFQPRNGTYQHYDVVESMRQRAIALGAVPVSWRDLPGLRQRGEIL</sequence>
<dbReference type="EMBL" id="JBHTHX010000098">
    <property type="protein sequence ID" value="MFD0883979.1"/>
    <property type="molecule type" value="Genomic_DNA"/>
</dbReference>
<dbReference type="Proteomes" id="UP001597024">
    <property type="component" value="Unassembled WGS sequence"/>
</dbReference>
<gene>
    <name evidence="2" type="ORF">ACFQ08_05335</name>
</gene>
<evidence type="ECO:0000313" key="3">
    <source>
        <dbReference type="Proteomes" id="UP001597024"/>
    </source>
</evidence>
<evidence type="ECO:0000259" key="1">
    <source>
        <dbReference type="Pfam" id="PF13223"/>
    </source>
</evidence>
<feature type="domain" description="DUF4031" evidence="1">
    <location>
        <begin position="3"/>
        <end position="79"/>
    </location>
</feature>
<proteinExistence type="predicted"/>
<evidence type="ECO:0000313" key="2">
    <source>
        <dbReference type="EMBL" id="MFD0883979.1"/>
    </source>
</evidence>
<accession>A0ABW3DLA3</accession>
<comment type="caution">
    <text evidence="2">The sequence shown here is derived from an EMBL/GenBank/DDBJ whole genome shotgun (WGS) entry which is preliminary data.</text>
</comment>
<keyword evidence="3" id="KW-1185">Reference proteome</keyword>
<organism evidence="2 3">
    <name type="scientific">Streptosporangium algeriense</name>
    <dbReference type="NCBI Taxonomy" id="1682748"/>
    <lineage>
        <taxon>Bacteria</taxon>
        <taxon>Bacillati</taxon>
        <taxon>Actinomycetota</taxon>
        <taxon>Actinomycetes</taxon>
        <taxon>Streptosporangiales</taxon>
        <taxon>Streptosporangiaceae</taxon>
        <taxon>Streptosporangium</taxon>
    </lineage>
</organism>